<gene>
    <name evidence="1" type="ORF">OJ997_09075</name>
</gene>
<dbReference type="Proteomes" id="UP001147653">
    <property type="component" value="Unassembled WGS sequence"/>
</dbReference>
<evidence type="ECO:0000313" key="1">
    <source>
        <dbReference type="EMBL" id="MDA0180443.1"/>
    </source>
</evidence>
<protein>
    <recommendedName>
        <fullName evidence="3">Camelysin metallo-endopeptidase</fullName>
    </recommendedName>
</protein>
<keyword evidence="2" id="KW-1185">Reference proteome</keyword>
<dbReference type="RefSeq" id="WP_270024751.1">
    <property type="nucleotide sequence ID" value="NZ_JAPDDP010000012.1"/>
</dbReference>
<reference evidence="1" key="1">
    <citation type="submission" date="2022-10" db="EMBL/GenBank/DDBJ databases">
        <title>The WGS of Solirubrobacter phytolaccae KCTC 29190.</title>
        <authorList>
            <person name="Jiang Z."/>
        </authorList>
    </citation>
    <scope>NUCLEOTIDE SEQUENCE</scope>
    <source>
        <strain evidence="1">KCTC 29190</strain>
    </source>
</reference>
<dbReference type="AlphaFoldDB" id="A0A9X3N678"/>
<accession>A0A9X3N678</accession>
<organism evidence="1 2">
    <name type="scientific">Solirubrobacter phytolaccae</name>
    <dbReference type="NCBI Taxonomy" id="1404360"/>
    <lineage>
        <taxon>Bacteria</taxon>
        <taxon>Bacillati</taxon>
        <taxon>Actinomycetota</taxon>
        <taxon>Thermoleophilia</taxon>
        <taxon>Solirubrobacterales</taxon>
        <taxon>Solirubrobacteraceae</taxon>
        <taxon>Solirubrobacter</taxon>
    </lineage>
</organism>
<sequence>MLSAVAVGGIMSVGAYGTYSSWTDTTSAQASTLKAGTVKLTNSDTGSTSLFALTGLLPGFSTTKCINVTNAGDVPLTNVGLSGTGTGQLVSALSVKIDRGTDAVGGTSGSCTGFSEVDAGIVDGLFSALPSVGSPLVDSSTWAPGVTKSFRVKVSFAANAAAALQGKTADLGLTWTATS</sequence>
<proteinExistence type="predicted"/>
<name>A0A9X3N678_9ACTN</name>
<evidence type="ECO:0008006" key="3">
    <source>
        <dbReference type="Google" id="ProtNLM"/>
    </source>
</evidence>
<evidence type="ECO:0000313" key="2">
    <source>
        <dbReference type="Proteomes" id="UP001147653"/>
    </source>
</evidence>
<dbReference type="EMBL" id="JAPDDP010000012">
    <property type="protein sequence ID" value="MDA0180443.1"/>
    <property type="molecule type" value="Genomic_DNA"/>
</dbReference>
<comment type="caution">
    <text evidence="1">The sequence shown here is derived from an EMBL/GenBank/DDBJ whole genome shotgun (WGS) entry which is preliminary data.</text>
</comment>